<proteinExistence type="predicted"/>
<dbReference type="InterPro" id="IPR029033">
    <property type="entry name" value="His_PPase_superfam"/>
</dbReference>
<protein>
    <submittedName>
        <fullName evidence="1">Phosphohistidine phosphatase SixA</fullName>
    </submittedName>
</protein>
<dbReference type="Proteomes" id="UP000886848">
    <property type="component" value="Chromosome"/>
</dbReference>
<accession>A0ABX8P6X0</accession>
<evidence type="ECO:0000313" key="1">
    <source>
        <dbReference type="EMBL" id="QXH69161.1"/>
    </source>
</evidence>
<organism evidence="1 2">
    <name type="scientific">Pseudomonas asgharzadehiana</name>
    <dbReference type="NCBI Taxonomy" id="2842349"/>
    <lineage>
        <taxon>Bacteria</taxon>
        <taxon>Pseudomonadati</taxon>
        <taxon>Pseudomonadota</taxon>
        <taxon>Gammaproteobacteria</taxon>
        <taxon>Pseudomonadales</taxon>
        <taxon>Pseudomonadaceae</taxon>
        <taxon>Pseudomonas</taxon>
    </lineage>
</organism>
<dbReference type="RefSeq" id="WP_065878005.1">
    <property type="nucleotide sequence ID" value="NZ_CP077079.1"/>
</dbReference>
<gene>
    <name evidence="1" type="primary">sixA</name>
    <name evidence="1" type="ORF">KSS96_09560</name>
</gene>
<name>A0ABX8P6X0_9PSED</name>
<dbReference type="CDD" id="cd07067">
    <property type="entry name" value="HP_PGM_like"/>
    <property type="match status" value="1"/>
</dbReference>
<dbReference type="SMART" id="SM00855">
    <property type="entry name" value="PGAM"/>
    <property type="match status" value="1"/>
</dbReference>
<dbReference type="EMBL" id="CP077079">
    <property type="protein sequence ID" value="QXH69161.1"/>
    <property type="molecule type" value="Genomic_DNA"/>
</dbReference>
<keyword evidence="2" id="KW-1185">Reference proteome</keyword>
<dbReference type="InterPro" id="IPR013078">
    <property type="entry name" value="His_Pase_superF_clade-1"/>
</dbReference>
<dbReference type="Gene3D" id="3.40.50.1240">
    <property type="entry name" value="Phosphoglycerate mutase-like"/>
    <property type="match status" value="1"/>
</dbReference>
<sequence length="149" mass="16377">MKLWILRHGEAEGHAPSDAERNLTEHGRAEVLRSAAHLIGQPITAIIASPYVRAQQTAQLVREALGFEPQVRTVPWLTPEGNPLEVLQKLETDDTVLLVSHQPLVGSLISFLQHGHQRQPQPMYTASLAELEGDFPLAGLMSLVSVKNP</sequence>
<evidence type="ECO:0000313" key="2">
    <source>
        <dbReference type="Proteomes" id="UP000886848"/>
    </source>
</evidence>
<dbReference type="InterPro" id="IPR004449">
    <property type="entry name" value="SixA"/>
</dbReference>
<reference evidence="1" key="1">
    <citation type="journal article" date="2021" name="Microorganisms">
        <title>The Ever-Expanding Pseudomonas Genus: Description of 43 New Species and Partition of the Pseudomonas putida Group.</title>
        <authorList>
            <person name="Girard L."/>
            <person name="Lood C."/>
            <person name="Hofte M."/>
            <person name="Vandamme P."/>
            <person name="Rokni-Zadeh H."/>
            <person name="van Noort V."/>
            <person name="Lavigne R."/>
            <person name="De Mot R."/>
        </authorList>
    </citation>
    <scope>NUCLEOTIDE SEQUENCE</scope>
    <source>
        <strain evidence="1">SWRI132</strain>
    </source>
</reference>
<dbReference type="Pfam" id="PF00300">
    <property type="entry name" value="His_Phos_1"/>
    <property type="match status" value="1"/>
</dbReference>
<dbReference type="SUPFAM" id="SSF53254">
    <property type="entry name" value="Phosphoglycerate mutase-like"/>
    <property type="match status" value="1"/>
</dbReference>
<dbReference type="NCBIfam" id="TIGR00249">
    <property type="entry name" value="sixA"/>
    <property type="match status" value="1"/>
</dbReference>